<dbReference type="PANTHER" id="PTHR24148:SF73">
    <property type="entry name" value="HET DOMAIN PROTEIN (AFU_ORTHOLOGUE AFUA_8G01020)"/>
    <property type="match status" value="1"/>
</dbReference>
<evidence type="ECO:0000313" key="3">
    <source>
        <dbReference type="Proteomes" id="UP001172684"/>
    </source>
</evidence>
<comment type="caution">
    <text evidence="2">The sequence shown here is derived from an EMBL/GenBank/DDBJ whole genome shotgun (WGS) entry which is preliminary data.</text>
</comment>
<dbReference type="InterPro" id="IPR052895">
    <property type="entry name" value="HetReg/Transcr_Mod"/>
</dbReference>
<organism evidence="2 3">
    <name type="scientific">Coniosporium apollinis</name>
    <dbReference type="NCBI Taxonomy" id="61459"/>
    <lineage>
        <taxon>Eukaryota</taxon>
        <taxon>Fungi</taxon>
        <taxon>Dikarya</taxon>
        <taxon>Ascomycota</taxon>
        <taxon>Pezizomycotina</taxon>
        <taxon>Dothideomycetes</taxon>
        <taxon>Dothideomycetes incertae sedis</taxon>
        <taxon>Coniosporium</taxon>
    </lineage>
</organism>
<sequence length="613" mass="69971">MDENAVRVRSIYASKLLNPSKQEIRLLSVTRNPEDQLIGELRVVSLHDAPIYSALSYVWGDPEKTLPLQLDGVAMKVTINLEHALRQLVSEDEALASKNKALASERKAYNIWIDAVSINQKDSTEREHQIRLMEKIYSSAEKTFIWLGKAAKYSNLAIDLVSKISDADFQNYNAEAPAWKALYEIFQRQWWSRVWVVQEAILSRCPIVKCGAKEVELERFVDLAYLYVKYRNLDTERFLSLRYLTWVPYYDMLWKDIKGWLGTPLWSWFHGARKFHSTETRDRVYALLGLIEETSRREIGVDCSRKPGTNEYTKSDGLVLLEATVVMYDETGLDVLHYAEDETSAGLDLPSWCPDWMRNPGLSPMFTWGYSAFPTSTPDRSPWSFEGIKLQSHHVFRISKGLRTLAVKGLIVDVVDFAERAPPVSAYRGYDIAKMQQHRSEKADQTRRAIKRWETHVLLRKANAYATTCGSAEAFWRTVIADRSHVRGETSVAATFGSGFNVWMGRPDPNTEAMIESEKLELVRVYCFAAMARCTGRSFITTRNGYFGLAAQTTQVGDCVCIIRGAESAFILRSKFRRGSIYKVIGAAYIHGIMNGEYLETADPDEVEELWLQ</sequence>
<reference evidence="2" key="1">
    <citation type="submission" date="2022-10" db="EMBL/GenBank/DDBJ databases">
        <title>Culturing micro-colonial fungi from biological soil crusts in the Mojave desert and describing Neophaeococcomyces mojavensis, and introducing the new genera and species Taxawa tesnikishii.</title>
        <authorList>
            <person name="Kurbessoian T."/>
            <person name="Stajich J.E."/>
        </authorList>
    </citation>
    <scope>NUCLEOTIDE SEQUENCE</scope>
    <source>
        <strain evidence="2">TK_1</strain>
    </source>
</reference>
<proteinExistence type="predicted"/>
<dbReference type="Proteomes" id="UP001172684">
    <property type="component" value="Unassembled WGS sequence"/>
</dbReference>
<gene>
    <name evidence="2" type="ORF">H2201_003841</name>
</gene>
<dbReference type="EMBL" id="JAPDRL010000022">
    <property type="protein sequence ID" value="KAJ9666162.1"/>
    <property type="molecule type" value="Genomic_DNA"/>
</dbReference>
<feature type="domain" description="Heterokaryon incompatibility" evidence="1">
    <location>
        <begin position="52"/>
        <end position="199"/>
    </location>
</feature>
<dbReference type="InterPro" id="IPR010730">
    <property type="entry name" value="HET"/>
</dbReference>
<name>A0ABQ9NVM2_9PEZI</name>
<dbReference type="PANTHER" id="PTHR24148">
    <property type="entry name" value="ANKYRIN REPEAT DOMAIN-CONTAINING PROTEIN 39 HOMOLOG-RELATED"/>
    <property type="match status" value="1"/>
</dbReference>
<evidence type="ECO:0000259" key="1">
    <source>
        <dbReference type="Pfam" id="PF06985"/>
    </source>
</evidence>
<protein>
    <recommendedName>
        <fullName evidence="1">Heterokaryon incompatibility domain-containing protein</fullName>
    </recommendedName>
</protein>
<dbReference type="Pfam" id="PF06985">
    <property type="entry name" value="HET"/>
    <property type="match status" value="1"/>
</dbReference>
<dbReference type="Pfam" id="PF26639">
    <property type="entry name" value="Het-6_barrel"/>
    <property type="match status" value="1"/>
</dbReference>
<keyword evidence="3" id="KW-1185">Reference proteome</keyword>
<accession>A0ABQ9NVM2</accession>
<evidence type="ECO:0000313" key="2">
    <source>
        <dbReference type="EMBL" id="KAJ9666162.1"/>
    </source>
</evidence>